<evidence type="ECO:0000256" key="1">
    <source>
        <dbReference type="SAM" id="SignalP"/>
    </source>
</evidence>
<protein>
    <recommendedName>
        <fullName evidence="4">Secreted protein</fullName>
    </recommendedName>
</protein>
<evidence type="ECO:0000313" key="2">
    <source>
        <dbReference type="EMBL" id="EOX99359.1"/>
    </source>
</evidence>
<proteinExistence type="predicted"/>
<dbReference type="HOGENOM" id="CLU_2762948_0_0_1"/>
<gene>
    <name evidence="2" type="ORF">TCM_007994</name>
</gene>
<evidence type="ECO:0000313" key="3">
    <source>
        <dbReference type="Proteomes" id="UP000026915"/>
    </source>
</evidence>
<keyword evidence="3" id="KW-1185">Reference proteome</keyword>
<dbReference type="Proteomes" id="UP000026915">
    <property type="component" value="Chromosome 2"/>
</dbReference>
<reference evidence="2 3" key="1">
    <citation type="journal article" date="2013" name="Genome Biol.">
        <title>The genome sequence of the most widely cultivated cacao type and its use to identify candidate genes regulating pod color.</title>
        <authorList>
            <person name="Motamayor J.C."/>
            <person name="Mockaitis K."/>
            <person name="Schmutz J."/>
            <person name="Haiminen N."/>
            <person name="Iii D.L."/>
            <person name="Cornejo O."/>
            <person name="Findley S.D."/>
            <person name="Zheng P."/>
            <person name="Utro F."/>
            <person name="Royaert S."/>
            <person name="Saski C."/>
            <person name="Jenkins J."/>
            <person name="Podicheti R."/>
            <person name="Zhao M."/>
            <person name="Scheffler B.E."/>
            <person name="Stack J.C."/>
            <person name="Feltus F.A."/>
            <person name="Mustiga G.M."/>
            <person name="Amores F."/>
            <person name="Phillips W."/>
            <person name="Marelli J.P."/>
            <person name="May G.D."/>
            <person name="Shapiro H."/>
            <person name="Ma J."/>
            <person name="Bustamante C.D."/>
            <person name="Schnell R.J."/>
            <person name="Main D."/>
            <person name="Gilbert D."/>
            <person name="Parida L."/>
            <person name="Kuhn D.N."/>
        </authorList>
    </citation>
    <scope>NUCLEOTIDE SEQUENCE [LARGE SCALE GENOMIC DNA]</scope>
    <source>
        <strain evidence="3">cv. Matina 1-6</strain>
    </source>
</reference>
<sequence>MLLKKLLLSLLLLSGLFSHRLLIESGSSIRLIRCFFFLKDLWISLYLKVINHHPHNLYKRHNFQVYGPNF</sequence>
<name>A0A061E2U5_THECC</name>
<evidence type="ECO:0008006" key="4">
    <source>
        <dbReference type="Google" id="ProtNLM"/>
    </source>
</evidence>
<dbReference type="AlphaFoldDB" id="A0A061E2U5"/>
<organism evidence="2 3">
    <name type="scientific">Theobroma cacao</name>
    <name type="common">Cacao</name>
    <name type="synonym">Cocoa</name>
    <dbReference type="NCBI Taxonomy" id="3641"/>
    <lineage>
        <taxon>Eukaryota</taxon>
        <taxon>Viridiplantae</taxon>
        <taxon>Streptophyta</taxon>
        <taxon>Embryophyta</taxon>
        <taxon>Tracheophyta</taxon>
        <taxon>Spermatophyta</taxon>
        <taxon>Magnoliopsida</taxon>
        <taxon>eudicotyledons</taxon>
        <taxon>Gunneridae</taxon>
        <taxon>Pentapetalae</taxon>
        <taxon>rosids</taxon>
        <taxon>malvids</taxon>
        <taxon>Malvales</taxon>
        <taxon>Malvaceae</taxon>
        <taxon>Byttnerioideae</taxon>
        <taxon>Theobroma</taxon>
    </lineage>
</organism>
<feature type="signal peptide" evidence="1">
    <location>
        <begin position="1"/>
        <end position="18"/>
    </location>
</feature>
<dbReference type="EMBL" id="CM001880">
    <property type="protein sequence ID" value="EOX99359.1"/>
    <property type="molecule type" value="Genomic_DNA"/>
</dbReference>
<dbReference type="Gramene" id="EOX99359">
    <property type="protein sequence ID" value="EOX99359"/>
    <property type="gene ID" value="TCM_007994"/>
</dbReference>
<keyword evidence="1" id="KW-0732">Signal</keyword>
<accession>A0A061E2U5</accession>
<dbReference type="InParanoid" id="A0A061E2U5"/>
<feature type="chain" id="PRO_5001596959" description="Secreted protein" evidence="1">
    <location>
        <begin position="19"/>
        <end position="70"/>
    </location>
</feature>